<keyword evidence="1" id="KW-0175">Coiled coil</keyword>
<reference evidence="2 3" key="1">
    <citation type="journal article" date="2020" name="Nat. Microbiol.">
        <title>Lysogenic host-virus interactions in SAR11 marine bacteria.</title>
        <authorList>
            <person name="Morris R.M."/>
            <person name="Cain K.R."/>
            <person name="Hvorecny K.L."/>
            <person name="Kollman J.M."/>
        </authorList>
    </citation>
    <scope>NUCLEOTIDE SEQUENCE [LARGE SCALE GENOMIC DNA]</scope>
    <source>
        <strain evidence="2 3">NP1</strain>
    </source>
</reference>
<dbReference type="RefSeq" id="WP_168606118.1">
    <property type="nucleotide sequence ID" value="NZ_CP038852.1"/>
</dbReference>
<accession>A0A6H1Q0A1</accession>
<feature type="coiled-coil region" evidence="1">
    <location>
        <begin position="35"/>
        <end position="74"/>
    </location>
</feature>
<gene>
    <name evidence="2" type="ORF">E5R92_00160</name>
</gene>
<evidence type="ECO:0000313" key="2">
    <source>
        <dbReference type="EMBL" id="QIZ20211.1"/>
    </source>
</evidence>
<dbReference type="KEGG" id="peg:E5R92_00160"/>
<protein>
    <submittedName>
        <fullName evidence="2">Uncharacterized protein</fullName>
    </submittedName>
</protein>
<evidence type="ECO:0000313" key="3">
    <source>
        <dbReference type="Proteomes" id="UP000501094"/>
    </source>
</evidence>
<dbReference type="EMBL" id="CP038852">
    <property type="protein sequence ID" value="QIZ20211.1"/>
    <property type="molecule type" value="Genomic_DNA"/>
</dbReference>
<sequence length="97" mass="11310">MSKEIKADDVIFNFFKQICDEKDDVKCVELGNSWINAMKTNLTNMEKNLDEADKAKHQENIDSNMNHLNNLKDKSAVEWREYATQCMVEILDHKSKS</sequence>
<keyword evidence="3" id="KW-1185">Reference proteome</keyword>
<dbReference type="Proteomes" id="UP000501094">
    <property type="component" value="Chromosome"/>
</dbReference>
<name>A0A6H1Q0A1_9PROT</name>
<evidence type="ECO:0000256" key="1">
    <source>
        <dbReference type="SAM" id="Coils"/>
    </source>
</evidence>
<organism evidence="2 3">
    <name type="scientific">Candidatus Pelagibacter giovannonii</name>
    <dbReference type="NCBI Taxonomy" id="2563896"/>
    <lineage>
        <taxon>Bacteria</taxon>
        <taxon>Pseudomonadati</taxon>
        <taxon>Pseudomonadota</taxon>
        <taxon>Alphaproteobacteria</taxon>
        <taxon>Candidatus Pelagibacterales</taxon>
        <taxon>Candidatus Pelagibacteraceae</taxon>
        <taxon>Candidatus Pelagibacter</taxon>
    </lineage>
</organism>
<dbReference type="AlphaFoldDB" id="A0A6H1Q0A1"/>
<proteinExistence type="predicted"/>